<dbReference type="AlphaFoldDB" id="A0A0H2S6W2"/>
<feature type="region of interest" description="Disordered" evidence="1">
    <location>
        <begin position="219"/>
        <end position="297"/>
    </location>
</feature>
<feature type="region of interest" description="Disordered" evidence="1">
    <location>
        <begin position="462"/>
        <end position="494"/>
    </location>
</feature>
<sequence>MHVVSHNGIRARSKPRGIAANIFRRSQAQSQISSLRPTSGIFPSSNDLRVQTSIAKLASASLVSLRSISSLTGSRSINQSEDECEPPHRNAFELDNLIALDEDPFAADPPMPVTPHNTPVDVSTPQQQSFMSLENDSRPSVSVGGKGGHRQPEIFLSSDSRTPTSTNWLSASSPTLLTPPTGQGSGLRDLGSARKRLDRHSGLPPSLVVALDRGHVNRIKSTTPASPSFSADATSLTSDAGRRKRTRLHVNTVLGRARKTHQAHVDSVSGLSVTSEASAPGSQSSTPGAAGHSSSRPHSPFPFLFLRSKTTSKRNSVLSGSDFSVQEVETFPEDVQRRADTPIPDLKAVSALREVRVKDFSSPQSNVSCSATFSTAIPECEESEEVARSIVSPTAWFLESDDEIEDEVEKERSPCIGLGLKLTASPPSSLTESTRGAATADAQSVLSRKSIDRASSLLRPRSVLDAEPGLPSAERENNPESETETEMNAKDSDASWPLPPIRTFVVDEETGEGWHDVEPTVEVRLLIYFSRFLLIVSVHFSTSPMTASSQSRLRSDTRFAPWHLQFDLHRVAVLRVPTPSPE</sequence>
<dbReference type="InParanoid" id="A0A0H2S6W2"/>
<protein>
    <submittedName>
        <fullName evidence="2">Uncharacterized protein</fullName>
    </submittedName>
</protein>
<feature type="compositionally biased region" description="Polar residues" evidence="1">
    <location>
        <begin position="269"/>
        <end position="287"/>
    </location>
</feature>
<feature type="region of interest" description="Disordered" evidence="1">
    <location>
        <begin position="419"/>
        <end position="444"/>
    </location>
</feature>
<name>A0A0H2S6W2_9AGAM</name>
<gene>
    <name evidence="2" type="ORF">SCHPADRAFT_25810</name>
</gene>
<keyword evidence="3" id="KW-1185">Reference proteome</keyword>
<reference evidence="2 3" key="1">
    <citation type="submission" date="2015-04" db="EMBL/GenBank/DDBJ databases">
        <title>Complete genome sequence of Schizopora paradoxa KUC8140, a cosmopolitan wood degrader in East Asia.</title>
        <authorList>
            <consortium name="DOE Joint Genome Institute"/>
            <person name="Min B."/>
            <person name="Park H."/>
            <person name="Jang Y."/>
            <person name="Kim J.-J."/>
            <person name="Kim K.H."/>
            <person name="Pangilinan J."/>
            <person name="Lipzen A."/>
            <person name="Riley R."/>
            <person name="Grigoriev I.V."/>
            <person name="Spatafora J.W."/>
            <person name="Choi I.-G."/>
        </authorList>
    </citation>
    <scope>NUCLEOTIDE SEQUENCE [LARGE SCALE GENOMIC DNA]</scope>
    <source>
        <strain evidence="2 3">KUC8140</strain>
    </source>
</reference>
<evidence type="ECO:0000313" key="2">
    <source>
        <dbReference type="EMBL" id="KLO20030.1"/>
    </source>
</evidence>
<feature type="compositionally biased region" description="Polar residues" evidence="1">
    <location>
        <begin position="157"/>
        <end position="182"/>
    </location>
</feature>
<dbReference type="Proteomes" id="UP000053477">
    <property type="component" value="Unassembled WGS sequence"/>
</dbReference>
<feature type="compositionally biased region" description="Polar residues" evidence="1">
    <location>
        <begin position="425"/>
        <end position="444"/>
    </location>
</feature>
<dbReference type="EMBL" id="KQ085883">
    <property type="protein sequence ID" value="KLO20030.1"/>
    <property type="molecule type" value="Genomic_DNA"/>
</dbReference>
<dbReference type="OrthoDB" id="3270193at2759"/>
<proteinExistence type="predicted"/>
<organism evidence="2 3">
    <name type="scientific">Schizopora paradoxa</name>
    <dbReference type="NCBI Taxonomy" id="27342"/>
    <lineage>
        <taxon>Eukaryota</taxon>
        <taxon>Fungi</taxon>
        <taxon>Dikarya</taxon>
        <taxon>Basidiomycota</taxon>
        <taxon>Agaricomycotina</taxon>
        <taxon>Agaricomycetes</taxon>
        <taxon>Hymenochaetales</taxon>
        <taxon>Schizoporaceae</taxon>
        <taxon>Schizopora</taxon>
    </lineage>
</organism>
<feature type="compositionally biased region" description="Polar residues" evidence="1">
    <location>
        <begin position="219"/>
        <end position="238"/>
    </location>
</feature>
<evidence type="ECO:0000256" key="1">
    <source>
        <dbReference type="SAM" id="MobiDB-lite"/>
    </source>
</evidence>
<accession>A0A0H2S6W2</accession>
<feature type="region of interest" description="Disordered" evidence="1">
    <location>
        <begin position="132"/>
        <end position="190"/>
    </location>
</feature>
<evidence type="ECO:0000313" key="3">
    <source>
        <dbReference type="Proteomes" id="UP000053477"/>
    </source>
</evidence>